<gene>
    <name evidence="1" type="ORF">QAD02_012861</name>
</gene>
<organism evidence="1 2">
    <name type="scientific">Eretmocerus hayati</name>
    <dbReference type="NCBI Taxonomy" id="131215"/>
    <lineage>
        <taxon>Eukaryota</taxon>
        <taxon>Metazoa</taxon>
        <taxon>Ecdysozoa</taxon>
        <taxon>Arthropoda</taxon>
        <taxon>Hexapoda</taxon>
        <taxon>Insecta</taxon>
        <taxon>Pterygota</taxon>
        <taxon>Neoptera</taxon>
        <taxon>Endopterygota</taxon>
        <taxon>Hymenoptera</taxon>
        <taxon>Apocrita</taxon>
        <taxon>Proctotrupomorpha</taxon>
        <taxon>Chalcidoidea</taxon>
        <taxon>Aphelinidae</taxon>
        <taxon>Aphelininae</taxon>
        <taxon>Eretmocerus</taxon>
    </lineage>
</organism>
<keyword evidence="2" id="KW-1185">Reference proteome</keyword>
<proteinExistence type="predicted"/>
<name>A0ACC2P3G1_9HYME</name>
<evidence type="ECO:0000313" key="1">
    <source>
        <dbReference type="EMBL" id="KAJ8677074.1"/>
    </source>
</evidence>
<sequence>MVRYTRRYVCDRRSALQNAVRIGGEENVGEAIVCVARRDGRGLPPQEVILDSRICFNCHQSIQIELNVIQGNPSAVRSNVLRQTRNTSCVICNAVHDSQRLSDDCKADVFLQCNIYMPEIVRSCARDLDSNGFLLPLLLPGLLSINRLCVIRGRILELFLQGIQKVAQNRNQFQDENCVNDEEFVCLTSVTKPQFEDMFAYCDRVAQQAGFRYVKREDLIMPLCKLRQGLSDEFLTVSFS</sequence>
<evidence type="ECO:0000313" key="2">
    <source>
        <dbReference type="Proteomes" id="UP001239111"/>
    </source>
</evidence>
<dbReference type="Proteomes" id="UP001239111">
    <property type="component" value="Chromosome 2"/>
</dbReference>
<protein>
    <submittedName>
        <fullName evidence="1">Uncharacterized protein</fullName>
    </submittedName>
</protein>
<reference evidence="1" key="1">
    <citation type="submission" date="2023-04" db="EMBL/GenBank/DDBJ databases">
        <title>A chromosome-level genome assembly of the parasitoid wasp Eretmocerus hayati.</title>
        <authorList>
            <person name="Zhong Y."/>
            <person name="Liu S."/>
            <person name="Liu Y."/>
        </authorList>
    </citation>
    <scope>NUCLEOTIDE SEQUENCE</scope>
    <source>
        <strain evidence="1">ZJU_SS_LIU_2023</strain>
    </source>
</reference>
<comment type="caution">
    <text evidence="1">The sequence shown here is derived from an EMBL/GenBank/DDBJ whole genome shotgun (WGS) entry which is preliminary data.</text>
</comment>
<accession>A0ACC2P3G1</accession>
<dbReference type="EMBL" id="CM056742">
    <property type="protein sequence ID" value="KAJ8677074.1"/>
    <property type="molecule type" value="Genomic_DNA"/>
</dbReference>